<evidence type="ECO:0000256" key="4">
    <source>
        <dbReference type="ARBA" id="ARBA00022634"/>
    </source>
</evidence>
<keyword evidence="6 11" id="KW-0560">Oxidoreductase</keyword>
<dbReference type="Pfam" id="PF00317">
    <property type="entry name" value="Ribonuc_red_lgN"/>
    <property type="match status" value="1"/>
</dbReference>
<keyword evidence="9 11" id="KW-0170">Cobalt</keyword>
<dbReference type="AlphaFoldDB" id="A0AAE3ELP5"/>
<evidence type="ECO:0000256" key="8">
    <source>
        <dbReference type="ARBA" id="ARBA00023157"/>
    </source>
</evidence>
<evidence type="ECO:0000256" key="7">
    <source>
        <dbReference type="ARBA" id="ARBA00023116"/>
    </source>
</evidence>
<dbReference type="InterPro" id="IPR050862">
    <property type="entry name" value="RdRp_reductase_class-2"/>
</dbReference>
<evidence type="ECO:0000259" key="13">
    <source>
        <dbReference type="Pfam" id="PF02867"/>
    </source>
</evidence>
<keyword evidence="5 11" id="KW-0547">Nucleotide-binding</keyword>
<accession>A0AAE3ELP5</accession>
<dbReference type="RefSeq" id="WP_230757302.1">
    <property type="nucleotide sequence ID" value="NZ_JAINWA010000003.1"/>
</dbReference>
<keyword evidence="15" id="KW-1185">Reference proteome</keyword>
<evidence type="ECO:0000256" key="2">
    <source>
        <dbReference type="ARBA" id="ARBA00007405"/>
    </source>
</evidence>
<dbReference type="GO" id="GO:0004748">
    <property type="term" value="F:ribonucleoside-diphosphate reductase activity, thioredoxin disulfide as acceptor"/>
    <property type="evidence" value="ECO:0007669"/>
    <property type="project" value="UniProtKB-EC"/>
</dbReference>
<keyword evidence="4 11" id="KW-0237">DNA synthesis</keyword>
<evidence type="ECO:0000256" key="9">
    <source>
        <dbReference type="ARBA" id="ARBA00023285"/>
    </source>
</evidence>
<dbReference type="GO" id="GO:0071897">
    <property type="term" value="P:DNA biosynthetic process"/>
    <property type="evidence" value="ECO:0007669"/>
    <property type="project" value="UniProtKB-KW"/>
</dbReference>
<evidence type="ECO:0000256" key="6">
    <source>
        <dbReference type="ARBA" id="ARBA00023002"/>
    </source>
</evidence>
<feature type="domain" description="Ribonucleotide reductase large subunit C-terminal" evidence="13">
    <location>
        <begin position="89"/>
        <end position="563"/>
    </location>
</feature>
<evidence type="ECO:0000256" key="11">
    <source>
        <dbReference type="RuleBase" id="RU364064"/>
    </source>
</evidence>
<dbReference type="PRINTS" id="PR01183">
    <property type="entry name" value="RIBORDTASEM1"/>
</dbReference>
<comment type="catalytic activity">
    <reaction evidence="10 11">
        <text>a 2'-deoxyribonucleoside 5'-diphosphate + [thioredoxin]-disulfide + H2O = a ribonucleoside 5'-diphosphate + [thioredoxin]-dithiol</text>
        <dbReference type="Rhea" id="RHEA:23252"/>
        <dbReference type="Rhea" id="RHEA-COMP:10698"/>
        <dbReference type="Rhea" id="RHEA-COMP:10700"/>
        <dbReference type="ChEBI" id="CHEBI:15377"/>
        <dbReference type="ChEBI" id="CHEBI:29950"/>
        <dbReference type="ChEBI" id="CHEBI:50058"/>
        <dbReference type="ChEBI" id="CHEBI:57930"/>
        <dbReference type="ChEBI" id="CHEBI:73316"/>
        <dbReference type="EC" id="1.17.4.1"/>
    </reaction>
</comment>
<dbReference type="EC" id="1.17.4.1" evidence="11"/>
<proteinExistence type="inferred from homology"/>
<comment type="cofactor">
    <cofactor evidence="1 11">
        <name>adenosylcob(III)alamin</name>
        <dbReference type="ChEBI" id="CHEBI:18408"/>
    </cofactor>
</comment>
<protein>
    <recommendedName>
        <fullName evidence="11">Vitamin B12-dependent ribonucleotide reductase</fullName>
        <ecNumber evidence="11">1.17.4.1</ecNumber>
    </recommendedName>
</protein>
<evidence type="ECO:0000256" key="3">
    <source>
        <dbReference type="ARBA" id="ARBA00022628"/>
    </source>
</evidence>
<dbReference type="GO" id="GO:0005524">
    <property type="term" value="F:ATP binding"/>
    <property type="evidence" value="ECO:0007669"/>
    <property type="project" value="InterPro"/>
</dbReference>
<dbReference type="InterPro" id="IPR013509">
    <property type="entry name" value="RNR_lsu_N"/>
</dbReference>
<dbReference type="PANTHER" id="PTHR43371:SF1">
    <property type="entry name" value="RIBONUCLEOSIDE-DIPHOSPHATE REDUCTASE"/>
    <property type="match status" value="1"/>
</dbReference>
<gene>
    <name evidence="14" type="ORF">K7J14_13385</name>
</gene>
<dbReference type="PANTHER" id="PTHR43371">
    <property type="entry name" value="VITAMIN B12-DEPENDENT RIBONUCLEOTIDE REDUCTASE"/>
    <property type="match status" value="1"/>
</dbReference>
<dbReference type="Pfam" id="PF02867">
    <property type="entry name" value="Ribonuc_red_lgC"/>
    <property type="match status" value="1"/>
</dbReference>
<sequence>MNNTQTRWIWEQPICEEIFRQKYCLYGEQSAEEVFTGVASEIASAETTEEKRRHWEGVFYQELISGRLQPAGRILANARPGSPMKNYNNCFTIDIEDSLEGIYEALKDDATISKMGGGVGFDISKLRPIGAKLSNGGESSGVISFLRIFDQSAKTIMTGGQRRSAHIALLDISHPEIEEFITAKKGEQNKELTQFNISVKITDDFIKAVKEDADWNLVWKGRTFKTVKAKHLYDLLAKNAFIHNEPGIFNADTVERYNNGWWAFKMDRVNPCGELVMPAYSLCCLSSVNLASFVAKPFSADASFDFAAFERTCGIGIRFLDNVLDATDYPLERIKTFSRDWRRVGLGFTGLGDVFAMMGMKYGEEASLVLAEQIAKTLRDASYSASSDLAAEKGSFPAFDAEKYLQANFIKTLDPELREKIRTQGMRNVQLNTVAPTGTTSLSMGQNCSSGIEPIFALSFKRTIRTGRGDETRTEEVSDYAWKLWKSLNGKENEPMENIVVPEAFVTTLDINPYQSIDMQAVFQKYIDHSISKTLNLPLGTSFEEYKNLFMYAYEKGLKGFTTFNPEGSMKGILEYSGKKEEGVHRRVAPARPRDLPCEIHRVAGGKRKYVVIPGFLNGTLYEIFVLDDTDGKIGIDDDRKALVRKAAKGRYDLVFVNGSEETVLEDFTSAFNSPDASLARFISMALRHGTPLQFIISQLQKDTNFTDVERCIARVLKTYIRDGEEVITSDRECPECGELLSFRDGCVSCFSCGYSKCT</sequence>
<dbReference type="InterPro" id="IPR000788">
    <property type="entry name" value="RNR_lg_C"/>
</dbReference>
<comment type="similarity">
    <text evidence="2 11">Belongs to the ribonucleoside diphosphate reductase class-2 family.</text>
</comment>
<comment type="function">
    <text evidence="11">Catalyzes the reduction of ribonucleotides to deoxyribonucleotides. May function to provide a pool of deoxyribonucleotide precursors for DNA repair during oxygen limitation and/or for immediate growth after restoration of oxygen.</text>
</comment>
<evidence type="ECO:0000256" key="5">
    <source>
        <dbReference type="ARBA" id="ARBA00022741"/>
    </source>
</evidence>
<keyword evidence="8" id="KW-1015">Disulfide bond</keyword>
<evidence type="ECO:0000313" key="14">
    <source>
        <dbReference type="EMBL" id="MCD1655684.1"/>
    </source>
</evidence>
<evidence type="ECO:0000256" key="10">
    <source>
        <dbReference type="ARBA" id="ARBA00047754"/>
    </source>
</evidence>
<dbReference type="GO" id="GO:0009263">
    <property type="term" value="P:deoxyribonucleotide biosynthetic process"/>
    <property type="evidence" value="ECO:0007669"/>
    <property type="project" value="UniProtKB-KW"/>
</dbReference>
<dbReference type="InterPro" id="IPR013344">
    <property type="entry name" value="RNR_NrdJ/NrdZ"/>
</dbReference>
<name>A0AAE3ELP5_9SPIR</name>
<dbReference type="NCBIfam" id="TIGR02504">
    <property type="entry name" value="NrdJ_Z"/>
    <property type="match status" value="1"/>
</dbReference>
<dbReference type="CDD" id="cd02888">
    <property type="entry name" value="RNR_II_dimer"/>
    <property type="match status" value="1"/>
</dbReference>
<dbReference type="Gene3D" id="3.20.70.20">
    <property type="match status" value="1"/>
</dbReference>
<dbReference type="EMBL" id="JAINWA010000003">
    <property type="protein sequence ID" value="MCD1655684.1"/>
    <property type="molecule type" value="Genomic_DNA"/>
</dbReference>
<reference evidence="14" key="1">
    <citation type="submission" date="2021-08" db="EMBL/GenBank/DDBJ databases">
        <title>Comparative analyses of Brucepasteria parasyntrophica and Teretinema zuelzerae.</title>
        <authorList>
            <person name="Song Y."/>
            <person name="Brune A."/>
        </authorList>
    </citation>
    <scope>NUCLEOTIDE SEQUENCE</scope>
    <source>
        <strain evidence="14">DSM 1903</strain>
    </source>
</reference>
<keyword evidence="3 11" id="KW-0846">Cobalamin</keyword>
<feature type="domain" description="Ribonucleotide reductase large subunit N-terminal" evidence="12">
    <location>
        <begin position="16"/>
        <end position="80"/>
    </location>
</feature>
<keyword evidence="7" id="KW-0215">Deoxyribonucleotide synthesis</keyword>
<dbReference type="GO" id="GO:0031419">
    <property type="term" value="F:cobalamin binding"/>
    <property type="evidence" value="ECO:0007669"/>
    <property type="project" value="UniProtKB-KW"/>
</dbReference>
<evidence type="ECO:0000259" key="12">
    <source>
        <dbReference type="Pfam" id="PF00317"/>
    </source>
</evidence>
<organism evidence="14 15">
    <name type="scientific">Teretinema zuelzerae</name>
    <dbReference type="NCBI Taxonomy" id="156"/>
    <lineage>
        <taxon>Bacteria</taxon>
        <taxon>Pseudomonadati</taxon>
        <taxon>Spirochaetota</taxon>
        <taxon>Spirochaetia</taxon>
        <taxon>Spirochaetales</taxon>
        <taxon>Treponemataceae</taxon>
        <taxon>Teretinema</taxon>
    </lineage>
</organism>
<dbReference type="SUPFAM" id="SSF51998">
    <property type="entry name" value="PFL-like glycyl radical enzymes"/>
    <property type="match status" value="1"/>
</dbReference>
<evidence type="ECO:0000313" key="15">
    <source>
        <dbReference type="Proteomes" id="UP001198163"/>
    </source>
</evidence>
<comment type="caution">
    <text evidence="14">The sequence shown here is derived from an EMBL/GenBank/DDBJ whole genome shotgun (WGS) entry which is preliminary data.</text>
</comment>
<dbReference type="Proteomes" id="UP001198163">
    <property type="component" value="Unassembled WGS sequence"/>
</dbReference>
<evidence type="ECO:0000256" key="1">
    <source>
        <dbReference type="ARBA" id="ARBA00001922"/>
    </source>
</evidence>